<dbReference type="AlphaFoldDB" id="A0A2T3AW70"/>
<proteinExistence type="predicted"/>
<feature type="compositionally biased region" description="Basic and acidic residues" evidence="1">
    <location>
        <begin position="302"/>
        <end position="325"/>
    </location>
</feature>
<evidence type="ECO:0000256" key="1">
    <source>
        <dbReference type="SAM" id="MobiDB-lite"/>
    </source>
</evidence>
<evidence type="ECO:0000313" key="2">
    <source>
        <dbReference type="EMBL" id="PSS12911.1"/>
    </source>
</evidence>
<gene>
    <name evidence="2" type="ORF">M430DRAFT_36130</name>
</gene>
<dbReference type="GeneID" id="36574956"/>
<feature type="compositionally biased region" description="Polar residues" evidence="1">
    <location>
        <begin position="18"/>
        <end position="32"/>
    </location>
</feature>
<evidence type="ECO:0000313" key="3">
    <source>
        <dbReference type="Proteomes" id="UP000241818"/>
    </source>
</evidence>
<dbReference type="RefSeq" id="XP_024718902.1">
    <property type="nucleotide sequence ID" value="XM_024866875.1"/>
</dbReference>
<feature type="compositionally biased region" description="Gly residues" evidence="1">
    <location>
        <begin position="221"/>
        <end position="231"/>
    </location>
</feature>
<accession>A0A2T3AW70</accession>
<keyword evidence="3" id="KW-1185">Reference proteome</keyword>
<name>A0A2T3AW70_AMORE</name>
<feature type="compositionally biased region" description="Basic and acidic residues" evidence="1">
    <location>
        <begin position="265"/>
        <end position="290"/>
    </location>
</feature>
<organism evidence="2 3">
    <name type="scientific">Amorphotheca resinae ATCC 22711</name>
    <dbReference type="NCBI Taxonomy" id="857342"/>
    <lineage>
        <taxon>Eukaryota</taxon>
        <taxon>Fungi</taxon>
        <taxon>Dikarya</taxon>
        <taxon>Ascomycota</taxon>
        <taxon>Pezizomycotina</taxon>
        <taxon>Leotiomycetes</taxon>
        <taxon>Helotiales</taxon>
        <taxon>Amorphothecaceae</taxon>
        <taxon>Amorphotheca</taxon>
    </lineage>
</organism>
<feature type="compositionally biased region" description="Polar residues" evidence="1">
    <location>
        <begin position="64"/>
        <end position="117"/>
    </location>
</feature>
<feature type="compositionally biased region" description="Low complexity" evidence="1">
    <location>
        <begin position="291"/>
        <end position="300"/>
    </location>
</feature>
<reference evidence="2 3" key="1">
    <citation type="journal article" date="2018" name="New Phytol.">
        <title>Comparative genomics and transcriptomics depict ericoid mycorrhizal fungi as versatile saprotrophs and plant mutualists.</title>
        <authorList>
            <person name="Martino E."/>
            <person name="Morin E."/>
            <person name="Grelet G.A."/>
            <person name="Kuo A."/>
            <person name="Kohler A."/>
            <person name="Daghino S."/>
            <person name="Barry K.W."/>
            <person name="Cichocki N."/>
            <person name="Clum A."/>
            <person name="Dockter R.B."/>
            <person name="Hainaut M."/>
            <person name="Kuo R.C."/>
            <person name="LaButti K."/>
            <person name="Lindahl B.D."/>
            <person name="Lindquist E.A."/>
            <person name="Lipzen A."/>
            <person name="Khouja H.R."/>
            <person name="Magnuson J."/>
            <person name="Murat C."/>
            <person name="Ohm R.A."/>
            <person name="Singer S.W."/>
            <person name="Spatafora J.W."/>
            <person name="Wang M."/>
            <person name="Veneault-Fourrey C."/>
            <person name="Henrissat B."/>
            <person name="Grigoriev I.V."/>
            <person name="Martin F.M."/>
            <person name="Perotto S."/>
        </authorList>
    </citation>
    <scope>NUCLEOTIDE SEQUENCE [LARGE SCALE GENOMIC DNA]</scope>
    <source>
        <strain evidence="2 3">ATCC 22711</strain>
    </source>
</reference>
<dbReference type="InParanoid" id="A0A2T3AW70"/>
<feature type="region of interest" description="Disordered" evidence="1">
    <location>
        <begin position="1"/>
        <end position="325"/>
    </location>
</feature>
<dbReference type="EMBL" id="KZ679014">
    <property type="protein sequence ID" value="PSS12911.1"/>
    <property type="molecule type" value="Genomic_DNA"/>
</dbReference>
<dbReference type="Proteomes" id="UP000241818">
    <property type="component" value="Unassembled WGS sequence"/>
</dbReference>
<dbReference type="STRING" id="857342.A0A2T3AW70"/>
<feature type="compositionally biased region" description="Polar residues" evidence="1">
    <location>
        <begin position="1"/>
        <end position="11"/>
    </location>
</feature>
<sequence length="325" mass="33643">METVNHLTTAASRAIWGESSNSAAENTRNETAGQEPLSGQLGNVAAGEPYDKGNIEPPIAEKSMSPTSEDTSLSNSGPNSTTGIAGIDSISSTSQPNTSAVSTADSMHGNTASTGQIGSVYGADQAGATNLHDPTSDTAFDKPIASNDIHGRTDAPSGVAEPTSDAQQTLNDRLDELRGSEKQDRIQETTREAENTTGASAKKGPGPDPKSLEEKLREAGGTSGPGAGGNNGPQKQGYGEGAGEQYVKGPGTKGEGGYFDVPQASERKEVERLRDQKGMNHHTGPEESKPSDTGTSSSSKAGQEEKAAKTSLKEKIKAKLHIDKH</sequence>
<feature type="compositionally biased region" description="Basic and acidic residues" evidence="1">
    <location>
        <begin position="172"/>
        <end position="194"/>
    </location>
</feature>
<protein>
    <submittedName>
        <fullName evidence="2">Uncharacterized protein</fullName>
    </submittedName>
</protein>
<dbReference type="OrthoDB" id="5388207at2759"/>